<dbReference type="EMBL" id="KZ452037">
    <property type="protein sequence ID" value="PKA49495.1"/>
    <property type="molecule type" value="Genomic_DNA"/>
</dbReference>
<dbReference type="Proteomes" id="UP000236161">
    <property type="component" value="Unassembled WGS sequence"/>
</dbReference>
<dbReference type="Pfam" id="PF07816">
    <property type="entry name" value="DUF1645"/>
    <property type="match status" value="1"/>
</dbReference>
<dbReference type="AlphaFoldDB" id="A0A2I0A1T0"/>
<feature type="region of interest" description="Disordered" evidence="1">
    <location>
        <begin position="95"/>
        <end position="154"/>
    </location>
</feature>
<feature type="compositionally biased region" description="Low complexity" evidence="1">
    <location>
        <begin position="206"/>
        <end position="217"/>
    </location>
</feature>
<dbReference type="InterPro" id="IPR012442">
    <property type="entry name" value="DUF1645_plant"/>
</dbReference>
<accession>A0A2I0A1T0</accession>
<protein>
    <submittedName>
        <fullName evidence="2">Uncharacterized protein</fullName>
    </submittedName>
</protein>
<keyword evidence="3" id="KW-1185">Reference proteome</keyword>
<sequence>MPMATSPEFYFGSAAASPYTSAPSSPFSGDPSNYLHQYTSAPVSPARVSAVFSQLSTWQIQAADFSGFRELPSPEITTADRLFDRGWIRPLQMRVQGGEGERGRRRTSLESRESRSLSPKRDHGYDFPKNAISSPSCAAASGKEPAKQAKGGGSRKWRLKDLLLFRSASEGRATGRGSRDPLRKYTRLPSFSLSGRRKEGGENKRTAAPATAAAPSAHEMHYTANRAATEEQRKRTPLPYQRHGLLGFLQFSPAARGLNRKI</sequence>
<reference evidence="2 3" key="1">
    <citation type="journal article" date="2017" name="Nature">
        <title>The Apostasia genome and the evolution of orchids.</title>
        <authorList>
            <person name="Zhang G.Q."/>
            <person name="Liu K.W."/>
            <person name="Li Z."/>
            <person name="Lohaus R."/>
            <person name="Hsiao Y.Y."/>
            <person name="Niu S.C."/>
            <person name="Wang J.Y."/>
            <person name="Lin Y.C."/>
            <person name="Xu Q."/>
            <person name="Chen L.J."/>
            <person name="Yoshida K."/>
            <person name="Fujiwara S."/>
            <person name="Wang Z.W."/>
            <person name="Zhang Y.Q."/>
            <person name="Mitsuda N."/>
            <person name="Wang M."/>
            <person name="Liu G.H."/>
            <person name="Pecoraro L."/>
            <person name="Huang H.X."/>
            <person name="Xiao X.J."/>
            <person name="Lin M."/>
            <person name="Wu X.Y."/>
            <person name="Wu W.L."/>
            <person name="Chen Y.Y."/>
            <person name="Chang S.B."/>
            <person name="Sakamoto S."/>
            <person name="Ohme-Takagi M."/>
            <person name="Yagi M."/>
            <person name="Zeng S.J."/>
            <person name="Shen C.Y."/>
            <person name="Yeh C.M."/>
            <person name="Luo Y.B."/>
            <person name="Tsai W.C."/>
            <person name="Van de Peer Y."/>
            <person name="Liu Z.J."/>
        </authorList>
    </citation>
    <scope>NUCLEOTIDE SEQUENCE [LARGE SCALE GENOMIC DNA]</scope>
    <source>
        <strain evidence="3">cv. Shenzhen</strain>
        <tissue evidence="2">Stem</tissue>
    </source>
</reference>
<feature type="compositionally biased region" description="Basic and acidic residues" evidence="1">
    <location>
        <begin position="196"/>
        <end position="205"/>
    </location>
</feature>
<evidence type="ECO:0000313" key="2">
    <source>
        <dbReference type="EMBL" id="PKA49495.1"/>
    </source>
</evidence>
<name>A0A2I0A1T0_9ASPA</name>
<evidence type="ECO:0000256" key="1">
    <source>
        <dbReference type="SAM" id="MobiDB-lite"/>
    </source>
</evidence>
<dbReference type="STRING" id="1088818.A0A2I0A1T0"/>
<organism evidence="2 3">
    <name type="scientific">Apostasia shenzhenica</name>
    <dbReference type="NCBI Taxonomy" id="1088818"/>
    <lineage>
        <taxon>Eukaryota</taxon>
        <taxon>Viridiplantae</taxon>
        <taxon>Streptophyta</taxon>
        <taxon>Embryophyta</taxon>
        <taxon>Tracheophyta</taxon>
        <taxon>Spermatophyta</taxon>
        <taxon>Magnoliopsida</taxon>
        <taxon>Liliopsida</taxon>
        <taxon>Asparagales</taxon>
        <taxon>Orchidaceae</taxon>
        <taxon>Apostasioideae</taxon>
        <taxon>Apostasia</taxon>
    </lineage>
</organism>
<feature type="compositionally biased region" description="Basic and acidic residues" evidence="1">
    <location>
        <begin position="99"/>
        <end position="126"/>
    </location>
</feature>
<dbReference type="PANTHER" id="PTHR33095">
    <property type="entry name" value="OS07G0619500 PROTEIN"/>
    <property type="match status" value="1"/>
</dbReference>
<evidence type="ECO:0000313" key="3">
    <source>
        <dbReference type="Proteomes" id="UP000236161"/>
    </source>
</evidence>
<proteinExistence type="predicted"/>
<feature type="region of interest" description="Disordered" evidence="1">
    <location>
        <begin position="170"/>
        <end position="234"/>
    </location>
</feature>
<gene>
    <name evidence="2" type="ORF">AXF42_Ash004035</name>
</gene>
<dbReference type="PANTHER" id="PTHR33095:SF81">
    <property type="entry name" value="OS07G0619500 PROTEIN"/>
    <property type="match status" value="1"/>
</dbReference>
<dbReference type="OrthoDB" id="667051at2759"/>